<dbReference type="FunFam" id="3.90.190.10:FF:000157">
    <property type="entry name" value="Protein-tyrosine phosphatase"/>
    <property type="match status" value="1"/>
</dbReference>
<protein>
    <submittedName>
        <fullName evidence="6">Uncharacterized protein</fullName>
    </submittedName>
</protein>
<dbReference type="InterPro" id="IPR000340">
    <property type="entry name" value="Dual-sp_phosphatase_cat-dom"/>
</dbReference>
<dbReference type="Proteomes" id="UP000663845">
    <property type="component" value="Unassembled WGS sequence"/>
</dbReference>
<evidence type="ECO:0000313" key="8">
    <source>
        <dbReference type="Proteomes" id="UP000663845"/>
    </source>
</evidence>
<evidence type="ECO:0000313" key="7">
    <source>
        <dbReference type="EMBL" id="CAF3498894.1"/>
    </source>
</evidence>
<reference evidence="6" key="1">
    <citation type="submission" date="2021-02" db="EMBL/GenBank/DDBJ databases">
        <authorList>
            <person name="Nowell W R."/>
        </authorList>
    </citation>
    <scope>NUCLEOTIDE SEQUENCE</scope>
</reference>
<dbReference type="AlphaFoldDB" id="A0A814LP13"/>
<feature type="domain" description="Tyrosine specific protein phosphatases" evidence="5">
    <location>
        <begin position="244"/>
        <end position="311"/>
    </location>
</feature>
<feature type="compositionally biased region" description="Acidic residues" evidence="3">
    <location>
        <begin position="13"/>
        <end position="24"/>
    </location>
</feature>
<evidence type="ECO:0000259" key="4">
    <source>
        <dbReference type="PROSITE" id="PS50054"/>
    </source>
</evidence>
<accession>A0A814LP13</accession>
<gene>
    <name evidence="6" type="ORF">JYZ213_LOCUS19506</name>
    <name evidence="7" type="ORF">OXD698_LOCUS1196</name>
</gene>
<evidence type="ECO:0000259" key="5">
    <source>
        <dbReference type="PROSITE" id="PS50056"/>
    </source>
</evidence>
<keyword evidence="2" id="KW-0904">Protein phosphatase</keyword>
<evidence type="ECO:0000256" key="2">
    <source>
        <dbReference type="ARBA" id="ARBA00022912"/>
    </source>
</evidence>
<dbReference type="InterPro" id="IPR029021">
    <property type="entry name" value="Prot-tyrosine_phosphatase-like"/>
</dbReference>
<feature type="region of interest" description="Disordered" evidence="3">
    <location>
        <begin position="1"/>
        <end position="32"/>
    </location>
</feature>
<evidence type="ECO:0000256" key="3">
    <source>
        <dbReference type="SAM" id="MobiDB-lite"/>
    </source>
</evidence>
<dbReference type="InterPro" id="IPR016130">
    <property type="entry name" value="Tyr_Pase_AS"/>
</dbReference>
<dbReference type="PROSITE" id="PS50056">
    <property type="entry name" value="TYR_PHOSPHATASE_2"/>
    <property type="match status" value="1"/>
</dbReference>
<name>A0A814LP13_9BILA</name>
<dbReference type="InterPro" id="IPR003595">
    <property type="entry name" value="Tyr_Pase_cat"/>
</dbReference>
<dbReference type="SMART" id="SM00195">
    <property type="entry name" value="DSPc"/>
    <property type="match status" value="1"/>
</dbReference>
<organism evidence="6 8">
    <name type="scientific">Adineta steineri</name>
    <dbReference type="NCBI Taxonomy" id="433720"/>
    <lineage>
        <taxon>Eukaryota</taxon>
        <taxon>Metazoa</taxon>
        <taxon>Spiralia</taxon>
        <taxon>Gnathifera</taxon>
        <taxon>Rotifera</taxon>
        <taxon>Eurotatoria</taxon>
        <taxon>Bdelloidea</taxon>
        <taxon>Adinetida</taxon>
        <taxon>Adinetidae</taxon>
        <taxon>Adineta</taxon>
    </lineage>
</organism>
<dbReference type="PANTHER" id="PTHR23339">
    <property type="entry name" value="TYROSINE SPECIFIC PROTEIN PHOSPHATASE AND DUAL SPECIFICITY PROTEIN PHOSPHATASE"/>
    <property type="match status" value="1"/>
</dbReference>
<dbReference type="Pfam" id="PF00782">
    <property type="entry name" value="DSPc"/>
    <property type="match status" value="1"/>
</dbReference>
<sequence>MATTTSHLRTENNDDDDNDEENAEREDNSTLMAGFKTVTLGDDIQQQPDIILNSNAASEDFSSHSYNSNDQKQTNHYKNHVIRPFIDPGLIQKKPKHLNESWLSDFVSPRSAPQGAYSPISQAVKKLLPERTACRLGCRGANCKYERSDYWRPEQMAIQGIFSNWITDNILACSRPTIRHNELKKLFYDAGIRGIFNLESPDEHTLCGHGNHSSGFSYDPSEFMDVGIFVYNYAMEDYGTVKVETVLDIMKVMSFAMKQGKIAVHCHAGLGRTGFVICSYLVHEYRMTAHEAIHYIRAKRPGSVQMTKQIEAVEDYERFLIPKRRVFTDCADMNNELSLDEHLRNQQAFIHGRDSYIYKNIPRVVFVCAARLIELCTGYMIDTILITVNRRVNAKPVFIRENLQSFNEEEKATWVDFAPSFFYEHERLSHNDFSPYEQIINCMIMSIQPDFLTPDQQMKILAWKQKINKINNGIDEVFDETDPCVISGLLWAWLKLLKYSVILNQDFKLFTKTDVEKPTVILSKLNKFQSGTIELLAKMFAYIRQFTIHHEDRLLCYCIIHLLTHRPLSDTSELKKLTVDNDKLRLYLISEEANYQDKRQRRAIEHIVSNASLNHELLEHFETFFIGVANQFEQN</sequence>
<dbReference type="EMBL" id="CAJOAZ010000033">
    <property type="protein sequence ID" value="CAF3498894.1"/>
    <property type="molecule type" value="Genomic_DNA"/>
</dbReference>
<dbReference type="Proteomes" id="UP000663844">
    <property type="component" value="Unassembled WGS sequence"/>
</dbReference>
<feature type="domain" description="Tyrosine-protein phosphatase" evidence="4">
    <location>
        <begin position="161"/>
        <end position="322"/>
    </location>
</feature>
<dbReference type="PROSITE" id="PS00383">
    <property type="entry name" value="TYR_PHOSPHATASE_1"/>
    <property type="match status" value="1"/>
</dbReference>
<dbReference type="GO" id="GO:0004721">
    <property type="term" value="F:phosphoprotein phosphatase activity"/>
    <property type="evidence" value="ECO:0007669"/>
    <property type="project" value="UniProtKB-KW"/>
</dbReference>
<dbReference type="InterPro" id="IPR020422">
    <property type="entry name" value="TYR_PHOSPHATASE_DUAL_dom"/>
</dbReference>
<dbReference type="InterPro" id="IPR000387">
    <property type="entry name" value="Tyr_Pase_dom"/>
</dbReference>
<keyword evidence="1" id="KW-0378">Hydrolase</keyword>
<dbReference type="PROSITE" id="PS50054">
    <property type="entry name" value="TYR_PHOSPHATASE_DUAL"/>
    <property type="match status" value="1"/>
</dbReference>
<dbReference type="InterPro" id="IPR050561">
    <property type="entry name" value="PTP"/>
</dbReference>
<evidence type="ECO:0000256" key="1">
    <source>
        <dbReference type="ARBA" id="ARBA00022801"/>
    </source>
</evidence>
<dbReference type="SMART" id="SM00404">
    <property type="entry name" value="PTPc_motif"/>
    <property type="match status" value="1"/>
</dbReference>
<comment type="caution">
    <text evidence="6">The sequence shown here is derived from an EMBL/GenBank/DDBJ whole genome shotgun (WGS) entry which is preliminary data.</text>
</comment>
<proteinExistence type="predicted"/>
<dbReference type="SUPFAM" id="SSF52799">
    <property type="entry name" value="(Phosphotyrosine protein) phosphatases II"/>
    <property type="match status" value="1"/>
</dbReference>
<dbReference type="EMBL" id="CAJNOG010000198">
    <property type="protein sequence ID" value="CAF1066348.1"/>
    <property type="molecule type" value="Genomic_DNA"/>
</dbReference>
<evidence type="ECO:0000313" key="6">
    <source>
        <dbReference type="EMBL" id="CAF1066348.1"/>
    </source>
</evidence>
<dbReference type="Gene3D" id="3.90.190.10">
    <property type="entry name" value="Protein tyrosine phosphatase superfamily"/>
    <property type="match status" value="1"/>
</dbReference>